<evidence type="ECO:0000256" key="2">
    <source>
        <dbReference type="ARBA" id="ARBA00022448"/>
    </source>
</evidence>
<reference evidence="7 8" key="1">
    <citation type="submission" date="2024-07" db="EMBL/GenBank/DDBJ databases">
        <title>Section-level genome sequencing and comparative genomics of Aspergillus sections Usti and Cavernicolus.</title>
        <authorList>
            <consortium name="Lawrence Berkeley National Laboratory"/>
            <person name="Nybo J.L."/>
            <person name="Vesth T.C."/>
            <person name="Theobald S."/>
            <person name="Frisvad J.C."/>
            <person name="Larsen T.O."/>
            <person name="Kjaerboelling I."/>
            <person name="Rothschild-Mancinelli K."/>
            <person name="Lyhne E.K."/>
            <person name="Kogle M.E."/>
            <person name="Barry K."/>
            <person name="Clum A."/>
            <person name="Na H."/>
            <person name="Ledsgaard L."/>
            <person name="Lin J."/>
            <person name="Lipzen A."/>
            <person name="Kuo A."/>
            <person name="Riley R."/>
            <person name="Mondo S."/>
            <person name="Labutti K."/>
            <person name="Haridas S."/>
            <person name="Pangalinan J."/>
            <person name="Salamov A.A."/>
            <person name="Simmons B.A."/>
            <person name="Magnuson J.K."/>
            <person name="Chen J."/>
            <person name="Drula E."/>
            <person name="Henrissat B."/>
            <person name="Wiebenga A."/>
            <person name="Lubbers R.J."/>
            <person name="Gomes A.C."/>
            <person name="Makela M.R."/>
            <person name="Stajich J."/>
            <person name="Grigoriev I.V."/>
            <person name="Mortensen U.H."/>
            <person name="De Vries R.P."/>
            <person name="Baker S.E."/>
            <person name="Andersen M.R."/>
        </authorList>
    </citation>
    <scope>NUCLEOTIDE SEQUENCE [LARGE SCALE GENOMIC DNA]</scope>
    <source>
        <strain evidence="7 8">CBS 123904</strain>
    </source>
</reference>
<keyword evidence="8" id="KW-1185">Reference proteome</keyword>
<accession>A0ABR4JV51</accession>
<evidence type="ECO:0000256" key="3">
    <source>
        <dbReference type="ARBA" id="ARBA00022692"/>
    </source>
</evidence>
<dbReference type="Pfam" id="PF06609">
    <property type="entry name" value="TRI12"/>
    <property type="match status" value="1"/>
</dbReference>
<name>A0ABR4JV51_9EURO</name>
<feature type="transmembrane region" description="Helical" evidence="6">
    <location>
        <begin position="115"/>
        <end position="133"/>
    </location>
</feature>
<dbReference type="InterPro" id="IPR036259">
    <property type="entry name" value="MFS_trans_sf"/>
</dbReference>
<keyword evidence="3 6" id="KW-0812">Transmembrane</keyword>
<dbReference type="InterPro" id="IPR010573">
    <property type="entry name" value="MFS_Str1/Tri12-like"/>
</dbReference>
<evidence type="ECO:0000256" key="4">
    <source>
        <dbReference type="ARBA" id="ARBA00022989"/>
    </source>
</evidence>
<feature type="transmembrane region" description="Helical" evidence="6">
    <location>
        <begin position="282"/>
        <end position="299"/>
    </location>
</feature>
<keyword evidence="4 6" id="KW-1133">Transmembrane helix</keyword>
<protein>
    <submittedName>
        <fullName evidence="7">Fungal trichothecene efflux pump</fullName>
    </submittedName>
</protein>
<dbReference type="EMBL" id="JBFXLU010000085">
    <property type="protein sequence ID" value="KAL2843915.1"/>
    <property type="molecule type" value="Genomic_DNA"/>
</dbReference>
<evidence type="ECO:0000313" key="7">
    <source>
        <dbReference type="EMBL" id="KAL2843915.1"/>
    </source>
</evidence>
<dbReference type="Gene3D" id="1.20.1250.20">
    <property type="entry name" value="MFS general substrate transporter like domains"/>
    <property type="match status" value="1"/>
</dbReference>
<dbReference type="PANTHER" id="PTHR23501:SF195">
    <property type="entry name" value="PEP5"/>
    <property type="match status" value="1"/>
</dbReference>
<keyword evidence="2" id="KW-0813">Transport</keyword>
<feature type="transmembrane region" description="Helical" evidence="6">
    <location>
        <begin position="174"/>
        <end position="197"/>
    </location>
</feature>
<gene>
    <name evidence="7" type="ORF">BJY01DRAFT_248378</name>
</gene>
<feature type="transmembrane region" description="Helical" evidence="6">
    <location>
        <begin position="209"/>
        <end position="230"/>
    </location>
</feature>
<feature type="transmembrane region" description="Helical" evidence="6">
    <location>
        <begin position="251"/>
        <end position="270"/>
    </location>
</feature>
<evidence type="ECO:0000256" key="1">
    <source>
        <dbReference type="ARBA" id="ARBA00004141"/>
    </source>
</evidence>
<comment type="caution">
    <text evidence="7">The sequence shown here is derived from an EMBL/GenBank/DDBJ whole genome shotgun (WGS) entry which is preliminary data.</text>
</comment>
<keyword evidence="5 6" id="KW-0472">Membrane</keyword>
<dbReference type="Proteomes" id="UP001610446">
    <property type="component" value="Unassembled WGS sequence"/>
</dbReference>
<dbReference type="PANTHER" id="PTHR23501">
    <property type="entry name" value="MAJOR FACILITATOR SUPERFAMILY"/>
    <property type="match status" value="1"/>
</dbReference>
<feature type="transmembrane region" description="Helical" evidence="6">
    <location>
        <begin position="49"/>
        <end position="67"/>
    </location>
</feature>
<evidence type="ECO:0000256" key="6">
    <source>
        <dbReference type="SAM" id="Phobius"/>
    </source>
</evidence>
<feature type="transmembrane region" description="Helical" evidence="6">
    <location>
        <begin position="145"/>
        <end position="162"/>
    </location>
</feature>
<comment type="subcellular location">
    <subcellularLocation>
        <location evidence="1">Membrane</location>
        <topology evidence="1">Multi-pass membrane protein</topology>
    </subcellularLocation>
</comment>
<dbReference type="SUPFAM" id="SSF103473">
    <property type="entry name" value="MFS general substrate transporter"/>
    <property type="match status" value="1"/>
</dbReference>
<sequence>MSDKGTANHVEICRCSDAPPATPANTDRSTMLSTRQDTLEDYRVSWKTIIPLLSLLLAFGAFSAQLVTPSTIAHQVEAVGGSSQSSWIANSANVVSFATTAICGSIGDHWSKRKLILLGLAIGFIGCMTSSRANRIGEINCRAGLGWLIECLAGIFVVVQPAGMEILPNRKRPIATVGFLGFLVLASVDCTISAGYCIKYNVTGAGWRWVYYVPAILDFCAFVSVAVTYFPPPPRMARGKNTTEILKDFDFLGMFLLMAGAIFLLIGFSWDGSAYPWASARVVSFLCLGIVLCGCFAVWDWKGTTTGLLPHALFSEGRNLPLLMVVSFTNGIVIYGGAAYLPQMITAMCV</sequence>
<organism evidence="7 8">
    <name type="scientific">Aspergillus pseudoustus</name>
    <dbReference type="NCBI Taxonomy" id="1810923"/>
    <lineage>
        <taxon>Eukaryota</taxon>
        <taxon>Fungi</taxon>
        <taxon>Dikarya</taxon>
        <taxon>Ascomycota</taxon>
        <taxon>Pezizomycotina</taxon>
        <taxon>Eurotiomycetes</taxon>
        <taxon>Eurotiomycetidae</taxon>
        <taxon>Eurotiales</taxon>
        <taxon>Aspergillaceae</taxon>
        <taxon>Aspergillus</taxon>
        <taxon>Aspergillus subgen. Nidulantes</taxon>
    </lineage>
</organism>
<proteinExistence type="predicted"/>
<evidence type="ECO:0000256" key="5">
    <source>
        <dbReference type="ARBA" id="ARBA00023136"/>
    </source>
</evidence>
<evidence type="ECO:0000313" key="8">
    <source>
        <dbReference type="Proteomes" id="UP001610446"/>
    </source>
</evidence>
<feature type="transmembrane region" description="Helical" evidence="6">
    <location>
        <begin position="320"/>
        <end position="341"/>
    </location>
</feature>